<evidence type="ECO:0000256" key="4">
    <source>
        <dbReference type="ARBA" id="ARBA00023163"/>
    </source>
</evidence>
<keyword evidence="3" id="KW-0238">DNA-binding</keyword>
<feature type="non-terminal residue" evidence="9">
    <location>
        <position position="1"/>
    </location>
</feature>
<protein>
    <recommendedName>
        <fullName evidence="8">BHLH domain-containing protein</fullName>
    </recommendedName>
</protein>
<keyword evidence="7" id="KW-0812">Transmembrane</keyword>
<dbReference type="Gene3D" id="4.10.280.10">
    <property type="entry name" value="Helix-loop-helix DNA-binding domain"/>
    <property type="match status" value="1"/>
</dbReference>
<dbReference type="GO" id="GO:0005634">
    <property type="term" value="C:nucleus"/>
    <property type="evidence" value="ECO:0007669"/>
    <property type="project" value="UniProtKB-SubCell"/>
</dbReference>
<accession>A0A7J8YYK7</accession>
<dbReference type="PANTHER" id="PTHR46412">
    <property type="entry name" value="BES1-INTERACTING MYC-LIKE PROTEIN"/>
    <property type="match status" value="1"/>
</dbReference>
<feature type="transmembrane region" description="Helical" evidence="7">
    <location>
        <begin position="20"/>
        <end position="44"/>
    </location>
</feature>
<dbReference type="InterPro" id="IPR011598">
    <property type="entry name" value="bHLH_dom"/>
</dbReference>
<comment type="subcellular location">
    <subcellularLocation>
        <location evidence="1">Nucleus</location>
    </subcellularLocation>
</comment>
<feature type="region of interest" description="Disordered" evidence="6">
    <location>
        <begin position="62"/>
        <end position="104"/>
    </location>
</feature>
<keyword evidence="10" id="KW-1185">Reference proteome</keyword>
<gene>
    <name evidence="9" type="ORF">Golax_016850</name>
</gene>
<dbReference type="Proteomes" id="UP000593574">
    <property type="component" value="Unassembled WGS sequence"/>
</dbReference>
<feature type="compositionally biased region" description="Polar residues" evidence="6">
    <location>
        <begin position="352"/>
        <end position="365"/>
    </location>
</feature>
<evidence type="ECO:0000259" key="8">
    <source>
        <dbReference type="PROSITE" id="PS50888"/>
    </source>
</evidence>
<dbReference type="PANTHER" id="PTHR46412:SF9">
    <property type="entry name" value="TRANSCRIPTION FACTOR BIM3"/>
    <property type="match status" value="1"/>
</dbReference>
<keyword evidence="7" id="KW-1133">Transmembrane helix</keyword>
<evidence type="ECO:0000256" key="7">
    <source>
        <dbReference type="SAM" id="Phobius"/>
    </source>
</evidence>
<dbReference type="GO" id="GO:0003700">
    <property type="term" value="F:DNA-binding transcription factor activity"/>
    <property type="evidence" value="ECO:0007669"/>
    <property type="project" value="InterPro"/>
</dbReference>
<feature type="compositionally biased region" description="Basic and acidic residues" evidence="6">
    <location>
        <begin position="75"/>
        <end position="85"/>
    </location>
</feature>
<evidence type="ECO:0000256" key="2">
    <source>
        <dbReference type="ARBA" id="ARBA00023015"/>
    </source>
</evidence>
<dbReference type="SUPFAM" id="SSF47459">
    <property type="entry name" value="HLH, helix-loop-helix DNA-binding domain"/>
    <property type="match status" value="1"/>
</dbReference>
<evidence type="ECO:0000256" key="3">
    <source>
        <dbReference type="ARBA" id="ARBA00023125"/>
    </source>
</evidence>
<evidence type="ECO:0000256" key="1">
    <source>
        <dbReference type="ARBA" id="ARBA00004123"/>
    </source>
</evidence>
<name>A0A7J8YYK7_9ROSI</name>
<dbReference type="CDD" id="cd11453">
    <property type="entry name" value="bHLH_AtBIM_like"/>
    <property type="match status" value="1"/>
</dbReference>
<evidence type="ECO:0000256" key="5">
    <source>
        <dbReference type="ARBA" id="ARBA00023242"/>
    </source>
</evidence>
<dbReference type="EMBL" id="JABEZV010000001">
    <property type="protein sequence ID" value="MBA0704605.1"/>
    <property type="molecule type" value="Genomic_DNA"/>
</dbReference>
<keyword evidence="7" id="KW-0472">Membrane</keyword>
<dbReference type="InterPro" id="IPR044295">
    <property type="entry name" value="BIM1/2/3"/>
</dbReference>
<evidence type="ECO:0000313" key="10">
    <source>
        <dbReference type="Proteomes" id="UP000593574"/>
    </source>
</evidence>
<feature type="region of interest" description="Disordered" evidence="6">
    <location>
        <begin position="336"/>
        <end position="383"/>
    </location>
</feature>
<keyword evidence="5" id="KW-0539">Nucleus</keyword>
<sequence length="383" mass="42746">GKNSPSLQKLTRQTRSNYPFGAPFPAICPDFLFSFPIIFIEVFYKKEKIIKKGTEMVKSVASAQLHQEEEDDDGETVKVEGKGSEQKANSNRSKHSETEQRRRSKINERFQTLRDIIPQNDQKRDKASFLLEVIEYIQFLQEKLQIYEGSYQGWSQEATKLIPWRNHRGLAESFIDHSQIMNNGSNCENDGVIPSMVANAQNSIDSDLGDAAVFKTPDHPPVSATSTVSMQTQSNTIATHGRGSITFHESASDSENMVHQPQFQSWQSRDCLSESAVVNNSAIAREDLTIRDESVDLSSAYSQGIRNSLTQVLQSSGVDISQASISVKIDVGKRVAAGMTSTPSSSKEKDIQYTSNQEMAQTGVRSYTEESDQAYKRHRTGKS</sequence>
<feature type="compositionally biased region" description="Basic and acidic residues" evidence="6">
    <location>
        <begin position="94"/>
        <end position="104"/>
    </location>
</feature>
<dbReference type="GO" id="GO:0046983">
    <property type="term" value="F:protein dimerization activity"/>
    <property type="evidence" value="ECO:0007669"/>
    <property type="project" value="InterPro"/>
</dbReference>
<dbReference type="AlphaFoldDB" id="A0A7J8YYK7"/>
<dbReference type="GO" id="GO:0003677">
    <property type="term" value="F:DNA binding"/>
    <property type="evidence" value="ECO:0007669"/>
    <property type="project" value="UniProtKB-KW"/>
</dbReference>
<keyword evidence="4" id="KW-0804">Transcription</keyword>
<organism evidence="9 10">
    <name type="scientific">Gossypium laxum</name>
    <dbReference type="NCBI Taxonomy" id="34288"/>
    <lineage>
        <taxon>Eukaryota</taxon>
        <taxon>Viridiplantae</taxon>
        <taxon>Streptophyta</taxon>
        <taxon>Embryophyta</taxon>
        <taxon>Tracheophyta</taxon>
        <taxon>Spermatophyta</taxon>
        <taxon>Magnoliopsida</taxon>
        <taxon>eudicotyledons</taxon>
        <taxon>Gunneridae</taxon>
        <taxon>Pentapetalae</taxon>
        <taxon>rosids</taxon>
        <taxon>malvids</taxon>
        <taxon>Malvales</taxon>
        <taxon>Malvaceae</taxon>
        <taxon>Malvoideae</taxon>
        <taxon>Gossypium</taxon>
    </lineage>
</organism>
<dbReference type="Pfam" id="PF00010">
    <property type="entry name" value="HLH"/>
    <property type="match status" value="1"/>
</dbReference>
<dbReference type="SMART" id="SM00353">
    <property type="entry name" value="HLH"/>
    <property type="match status" value="1"/>
</dbReference>
<keyword evidence="2" id="KW-0805">Transcription regulation</keyword>
<proteinExistence type="predicted"/>
<reference evidence="9 10" key="1">
    <citation type="journal article" date="2019" name="Genome Biol. Evol.">
        <title>Insights into the evolution of the New World diploid cottons (Gossypium, subgenus Houzingenia) based on genome sequencing.</title>
        <authorList>
            <person name="Grover C.E."/>
            <person name="Arick M.A. 2nd"/>
            <person name="Thrash A."/>
            <person name="Conover J.L."/>
            <person name="Sanders W.S."/>
            <person name="Peterson D.G."/>
            <person name="Frelichowski J.E."/>
            <person name="Scheffler J.A."/>
            <person name="Scheffler B.E."/>
            <person name="Wendel J.F."/>
        </authorList>
    </citation>
    <scope>NUCLEOTIDE SEQUENCE [LARGE SCALE GENOMIC DNA]</scope>
    <source>
        <strain evidence="9">4</strain>
        <tissue evidence="9">Leaf</tissue>
    </source>
</reference>
<evidence type="ECO:0000256" key="6">
    <source>
        <dbReference type="SAM" id="MobiDB-lite"/>
    </source>
</evidence>
<dbReference type="GO" id="GO:0006351">
    <property type="term" value="P:DNA-templated transcription"/>
    <property type="evidence" value="ECO:0007669"/>
    <property type="project" value="InterPro"/>
</dbReference>
<dbReference type="FunFam" id="4.10.280.10:FF:000093">
    <property type="entry name" value="BHLH domain class transcription factor"/>
    <property type="match status" value="1"/>
</dbReference>
<feature type="domain" description="BHLH" evidence="8">
    <location>
        <begin position="90"/>
        <end position="140"/>
    </location>
</feature>
<comment type="caution">
    <text evidence="9">The sequence shown here is derived from an EMBL/GenBank/DDBJ whole genome shotgun (WGS) entry which is preliminary data.</text>
</comment>
<evidence type="ECO:0000313" key="9">
    <source>
        <dbReference type="EMBL" id="MBA0704605.1"/>
    </source>
</evidence>
<dbReference type="PROSITE" id="PS50888">
    <property type="entry name" value="BHLH"/>
    <property type="match status" value="1"/>
</dbReference>
<dbReference type="InterPro" id="IPR036638">
    <property type="entry name" value="HLH_DNA-bd_sf"/>
</dbReference>